<reference evidence="16" key="1">
    <citation type="submission" date="2022-03" db="EMBL/GenBank/DDBJ databases">
        <authorList>
            <person name="Martin C."/>
        </authorList>
    </citation>
    <scope>NUCLEOTIDE SEQUENCE</scope>
</reference>
<dbReference type="InterPro" id="IPR001245">
    <property type="entry name" value="Ser-Thr/Tyr_kinase_cat_dom"/>
</dbReference>
<dbReference type="InterPro" id="IPR020635">
    <property type="entry name" value="Tyr_kinase_cat_dom"/>
</dbReference>
<evidence type="ECO:0000259" key="14">
    <source>
        <dbReference type="PROSITE" id="PS50001"/>
    </source>
</evidence>
<evidence type="ECO:0000256" key="10">
    <source>
        <dbReference type="PIRSR" id="PIRSR000604-2"/>
    </source>
</evidence>
<dbReference type="PIRSF" id="PIRSF000604">
    <property type="entry name" value="TyrPK_SYK"/>
    <property type="match status" value="1"/>
</dbReference>
<dbReference type="OrthoDB" id="535945at2759"/>
<dbReference type="SUPFAM" id="SSF56112">
    <property type="entry name" value="Protein kinase-like (PK-like)"/>
    <property type="match status" value="1"/>
</dbReference>
<feature type="active site" description="Proton acceptor" evidence="9">
    <location>
        <position position="503"/>
    </location>
</feature>
<evidence type="ECO:0000256" key="7">
    <source>
        <dbReference type="ARBA" id="ARBA00023137"/>
    </source>
</evidence>
<keyword evidence="17" id="KW-1185">Reference proteome</keyword>
<protein>
    <recommendedName>
        <fullName evidence="1">non-specific protein-tyrosine kinase</fullName>
        <ecNumber evidence="1">2.7.10.2</ecNumber>
    </recommendedName>
</protein>
<dbReference type="InterPro" id="IPR011009">
    <property type="entry name" value="Kinase-like_dom_sf"/>
</dbReference>
<keyword evidence="3 10" id="KW-0547">Nucleotide-binding</keyword>
<sequence length="640" mass="72780">MAGQSFPPAKKNYFWGRISRDDSELELKRGGFTEGKFLLRESISTPGNYVISIVHNNKVHHYSIERQPDGKVMIADGKRFSGPVELLEHHRKTLDGFLTKPTVECRRPTGQSPIYYREVTTLMLDKELFAAAQRKGLTGAKLADALGPQRALFIKEVSRNLHTKMSWFHGQIDRDEAGRRINMSGHKDGKFLVRQRDDPSSFALTISHQMGSKHYRVDKDMRAHTFCIEAGPKFDNLMLLIDHYYNRTDGLLCKLTEACKAPGFEQVEQVYAGLDDNAFYSSIGDMNLNSTLTNGVSPTRPLQPIGNNPWESGARARPPRPTEPPKIDMRNLIDLDEPETEAPPIPFPRSNNNFKDNLQDIYDTVPRDEDTFNLRREQISLSDTLGSGNFGAVMKGNYKRPDGGIIPVAVKTLKQGPESAVQSSEILKEAKVMAGLKHRHIVRMIGVCKGSDMMLVLELAPLGPLNRYLKDHPSMPVQSILEIMYQVAKGMEYLESVNFIHRDLAARNVLLMDEKFAKISDFGMSKALGMDNEYYKAEAAGKWPLKWYAPECIYYFKFDSKSDVWSYGVTLWEALSYGAKPYKGKKGAEILRMIEDGDRMDKPQQCAPGVYNIMQKCWIYQKEERPTFKEIVTLMYKYRQ</sequence>
<evidence type="ECO:0000256" key="13">
    <source>
        <dbReference type="SAM" id="MobiDB-lite"/>
    </source>
</evidence>
<evidence type="ECO:0000256" key="3">
    <source>
        <dbReference type="ARBA" id="ARBA00022741"/>
    </source>
</evidence>
<dbReference type="PROSITE" id="PS00107">
    <property type="entry name" value="PROTEIN_KINASE_ATP"/>
    <property type="match status" value="1"/>
</dbReference>
<comment type="caution">
    <text evidence="16">The sequence shown here is derived from an EMBL/GenBank/DDBJ whole genome shotgun (WGS) entry which is preliminary data.</text>
</comment>
<dbReference type="GO" id="GO:0035556">
    <property type="term" value="P:intracellular signal transduction"/>
    <property type="evidence" value="ECO:0007669"/>
    <property type="project" value="InterPro"/>
</dbReference>
<dbReference type="FunFam" id="1.10.510.10:FF:000216">
    <property type="entry name" value="Tyrosine-protein kinase SYK"/>
    <property type="match status" value="1"/>
</dbReference>
<keyword evidence="7" id="KW-0829">Tyrosine-protein kinase</keyword>
<dbReference type="InterPro" id="IPR012234">
    <property type="entry name" value="Tyr_kinase_non-rcpt_SYK/ZAP70"/>
</dbReference>
<evidence type="ECO:0000256" key="9">
    <source>
        <dbReference type="PIRSR" id="PIRSR000604-1"/>
    </source>
</evidence>
<dbReference type="SMART" id="SM00252">
    <property type="entry name" value="SH2"/>
    <property type="match status" value="2"/>
</dbReference>
<evidence type="ECO:0000313" key="16">
    <source>
        <dbReference type="EMBL" id="CAH1775696.1"/>
    </source>
</evidence>
<dbReference type="InterPro" id="IPR017441">
    <property type="entry name" value="Protein_kinase_ATP_BS"/>
</dbReference>
<dbReference type="GO" id="GO:0005737">
    <property type="term" value="C:cytoplasm"/>
    <property type="evidence" value="ECO:0007669"/>
    <property type="project" value="InterPro"/>
</dbReference>
<dbReference type="SUPFAM" id="SSF55550">
    <property type="entry name" value="SH2 domain"/>
    <property type="match status" value="2"/>
</dbReference>
<dbReference type="Pfam" id="PF00017">
    <property type="entry name" value="SH2"/>
    <property type="match status" value="2"/>
</dbReference>
<dbReference type="InterPro" id="IPR008266">
    <property type="entry name" value="Tyr_kinase_AS"/>
</dbReference>
<dbReference type="InterPro" id="IPR000719">
    <property type="entry name" value="Prot_kinase_dom"/>
</dbReference>
<dbReference type="Gene3D" id="3.30.505.10">
    <property type="entry name" value="SH2 domain"/>
    <property type="match status" value="2"/>
</dbReference>
<dbReference type="PRINTS" id="PR00401">
    <property type="entry name" value="SH2DOMAIN"/>
</dbReference>
<dbReference type="GO" id="GO:0005524">
    <property type="term" value="F:ATP binding"/>
    <property type="evidence" value="ECO:0007669"/>
    <property type="project" value="UniProtKB-UniRule"/>
</dbReference>
<evidence type="ECO:0000256" key="11">
    <source>
        <dbReference type="PROSITE-ProRule" id="PRU00191"/>
    </source>
</evidence>
<evidence type="ECO:0000256" key="12">
    <source>
        <dbReference type="PROSITE-ProRule" id="PRU10141"/>
    </source>
</evidence>
<dbReference type="InterPro" id="IPR036860">
    <property type="entry name" value="SH2_dom_sf"/>
</dbReference>
<dbReference type="EC" id="2.7.10.2" evidence="1"/>
<evidence type="ECO:0000256" key="4">
    <source>
        <dbReference type="ARBA" id="ARBA00022777"/>
    </source>
</evidence>
<dbReference type="PROSITE" id="PS50001">
    <property type="entry name" value="SH2"/>
    <property type="match status" value="2"/>
</dbReference>
<evidence type="ECO:0000256" key="1">
    <source>
        <dbReference type="ARBA" id="ARBA00011903"/>
    </source>
</evidence>
<name>A0A8S4N3L6_OWEFU</name>
<dbReference type="GO" id="GO:0002376">
    <property type="term" value="P:immune system process"/>
    <property type="evidence" value="ECO:0007669"/>
    <property type="project" value="UniProtKB-KW"/>
</dbReference>
<dbReference type="EMBL" id="CAIIXF020000001">
    <property type="protein sequence ID" value="CAH1775696.1"/>
    <property type="molecule type" value="Genomic_DNA"/>
</dbReference>
<dbReference type="Gene3D" id="1.10.510.10">
    <property type="entry name" value="Transferase(Phosphotransferase) domain 1"/>
    <property type="match status" value="1"/>
</dbReference>
<evidence type="ECO:0000256" key="5">
    <source>
        <dbReference type="ARBA" id="ARBA00022840"/>
    </source>
</evidence>
<evidence type="ECO:0000313" key="17">
    <source>
        <dbReference type="Proteomes" id="UP000749559"/>
    </source>
</evidence>
<dbReference type="Pfam" id="PF07714">
    <property type="entry name" value="PK_Tyr_Ser-Thr"/>
    <property type="match status" value="1"/>
</dbReference>
<feature type="domain" description="SH2" evidence="14">
    <location>
        <begin position="13"/>
        <end position="109"/>
    </location>
</feature>
<keyword evidence="4" id="KW-0418">Kinase</keyword>
<dbReference type="GO" id="GO:0004715">
    <property type="term" value="F:non-membrane spanning protein tyrosine kinase activity"/>
    <property type="evidence" value="ECO:0007669"/>
    <property type="project" value="UniProtKB-EC"/>
</dbReference>
<dbReference type="PROSITE" id="PS50011">
    <property type="entry name" value="PROTEIN_KINASE_DOM"/>
    <property type="match status" value="1"/>
</dbReference>
<accession>A0A8S4N3L6</accession>
<comment type="catalytic activity">
    <reaction evidence="8">
        <text>L-tyrosyl-[protein] + ATP = O-phospho-L-tyrosyl-[protein] + ADP + H(+)</text>
        <dbReference type="Rhea" id="RHEA:10596"/>
        <dbReference type="Rhea" id="RHEA-COMP:10136"/>
        <dbReference type="Rhea" id="RHEA-COMP:20101"/>
        <dbReference type="ChEBI" id="CHEBI:15378"/>
        <dbReference type="ChEBI" id="CHEBI:30616"/>
        <dbReference type="ChEBI" id="CHEBI:46858"/>
        <dbReference type="ChEBI" id="CHEBI:61978"/>
        <dbReference type="ChEBI" id="CHEBI:456216"/>
        <dbReference type="EC" id="2.7.10.2"/>
    </reaction>
</comment>
<evidence type="ECO:0000259" key="15">
    <source>
        <dbReference type="PROSITE" id="PS50011"/>
    </source>
</evidence>
<dbReference type="AlphaFoldDB" id="A0A8S4N3L6"/>
<gene>
    <name evidence="16" type="ORF">OFUS_LOCUS2966</name>
</gene>
<dbReference type="PRINTS" id="PR00109">
    <property type="entry name" value="TYRKINASE"/>
</dbReference>
<organism evidence="16 17">
    <name type="scientific">Owenia fusiformis</name>
    <name type="common">Polychaete worm</name>
    <dbReference type="NCBI Taxonomy" id="6347"/>
    <lineage>
        <taxon>Eukaryota</taxon>
        <taxon>Metazoa</taxon>
        <taxon>Spiralia</taxon>
        <taxon>Lophotrochozoa</taxon>
        <taxon>Annelida</taxon>
        <taxon>Polychaeta</taxon>
        <taxon>Sedentaria</taxon>
        <taxon>Canalipalpata</taxon>
        <taxon>Sabellida</taxon>
        <taxon>Oweniida</taxon>
        <taxon>Oweniidae</taxon>
        <taxon>Owenia</taxon>
    </lineage>
</organism>
<keyword evidence="2" id="KW-0808">Transferase</keyword>
<evidence type="ECO:0000256" key="8">
    <source>
        <dbReference type="ARBA" id="ARBA00051245"/>
    </source>
</evidence>
<feature type="binding site" evidence="10">
    <location>
        <begin position="385"/>
        <end position="393"/>
    </location>
    <ligand>
        <name>ATP</name>
        <dbReference type="ChEBI" id="CHEBI:30616"/>
    </ligand>
</feature>
<keyword evidence="11" id="KW-0727">SH2 domain</keyword>
<proteinExistence type="predicted"/>
<dbReference type="Proteomes" id="UP000749559">
    <property type="component" value="Unassembled WGS sequence"/>
</dbReference>
<dbReference type="PROSITE" id="PS00109">
    <property type="entry name" value="PROTEIN_KINASE_TYR"/>
    <property type="match status" value="1"/>
</dbReference>
<feature type="domain" description="Protein kinase" evidence="15">
    <location>
        <begin position="379"/>
        <end position="639"/>
    </location>
</feature>
<dbReference type="PANTHER" id="PTHR24418">
    <property type="entry name" value="TYROSINE-PROTEIN KINASE"/>
    <property type="match status" value="1"/>
</dbReference>
<dbReference type="InterPro" id="IPR050198">
    <property type="entry name" value="Non-receptor_tyrosine_kinases"/>
</dbReference>
<dbReference type="SMART" id="SM00219">
    <property type="entry name" value="TyrKc"/>
    <property type="match status" value="1"/>
</dbReference>
<evidence type="ECO:0000256" key="6">
    <source>
        <dbReference type="ARBA" id="ARBA00022859"/>
    </source>
</evidence>
<feature type="domain" description="SH2" evidence="14">
    <location>
        <begin position="167"/>
        <end position="259"/>
    </location>
</feature>
<feature type="region of interest" description="Disordered" evidence="13">
    <location>
        <begin position="295"/>
        <end position="328"/>
    </location>
</feature>
<evidence type="ECO:0000256" key="2">
    <source>
        <dbReference type="ARBA" id="ARBA00022679"/>
    </source>
</evidence>
<keyword evidence="6" id="KW-0391">Immunity</keyword>
<dbReference type="InterPro" id="IPR000980">
    <property type="entry name" value="SH2"/>
</dbReference>
<dbReference type="Gene3D" id="3.30.200.20">
    <property type="entry name" value="Phosphorylase Kinase, domain 1"/>
    <property type="match status" value="1"/>
</dbReference>
<feature type="binding site" evidence="10 12">
    <location>
        <position position="411"/>
    </location>
    <ligand>
        <name>ATP</name>
        <dbReference type="ChEBI" id="CHEBI:30616"/>
    </ligand>
</feature>
<keyword evidence="5 10" id="KW-0067">ATP-binding</keyword>